<evidence type="ECO:0000313" key="2">
    <source>
        <dbReference type="EMBL" id="MFD2516432.1"/>
    </source>
</evidence>
<dbReference type="SMART" id="SM01321">
    <property type="entry name" value="Y1_Tnp"/>
    <property type="match status" value="1"/>
</dbReference>
<gene>
    <name evidence="2" type="ORF">ACFSTG_00850</name>
</gene>
<dbReference type="InterPro" id="IPR052715">
    <property type="entry name" value="RAYT_transposase"/>
</dbReference>
<dbReference type="EMBL" id="JBHULT010000005">
    <property type="protein sequence ID" value="MFD2516432.1"/>
    <property type="molecule type" value="Genomic_DNA"/>
</dbReference>
<dbReference type="SUPFAM" id="SSF143422">
    <property type="entry name" value="Transposase IS200-like"/>
    <property type="match status" value="1"/>
</dbReference>
<reference evidence="3" key="1">
    <citation type="journal article" date="2019" name="Int. J. Syst. Evol. Microbiol.">
        <title>The Global Catalogue of Microorganisms (GCM) 10K type strain sequencing project: providing services to taxonomists for standard genome sequencing and annotation.</title>
        <authorList>
            <consortium name="The Broad Institute Genomics Platform"/>
            <consortium name="The Broad Institute Genome Sequencing Center for Infectious Disease"/>
            <person name="Wu L."/>
            <person name="Ma J."/>
        </authorList>
    </citation>
    <scope>NUCLEOTIDE SEQUENCE [LARGE SCALE GENOMIC DNA]</scope>
    <source>
        <strain evidence="3">KCTC 42585</strain>
    </source>
</reference>
<dbReference type="PANTHER" id="PTHR36966:SF1">
    <property type="entry name" value="REP-ASSOCIATED TYROSINE TRANSPOSASE"/>
    <property type="match status" value="1"/>
</dbReference>
<sequence>MSATFQNKYKNESTRLQQWDYGWDAAYFITICTKNREDLFGKIVDGKMELSQAGVIADVLWYEIKHHAKNVELGEFVVMPNHIHGIIILEGNKRPGTRDENNDNVVVVGARHALPLLQQQQSNNEHPSPCHQKSIGQKRFQNQGKNTLSSIVGSYKSAVTKHANRLNLKFAWQPLFYDHIIRDHRSFENISRYIIQNPGKR</sequence>
<evidence type="ECO:0000259" key="1">
    <source>
        <dbReference type="SMART" id="SM01321"/>
    </source>
</evidence>
<dbReference type="Proteomes" id="UP001597468">
    <property type="component" value="Unassembled WGS sequence"/>
</dbReference>
<proteinExistence type="predicted"/>
<comment type="caution">
    <text evidence="2">The sequence shown here is derived from an EMBL/GenBank/DDBJ whole genome shotgun (WGS) entry which is preliminary data.</text>
</comment>
<dbReference type="InterPro" id="IPR036515">
    <property type="entry name" value="Transposase_17_sf"/>
</dbReference>
<protein>
    <submittedName>
        <fullName evidence="2">Transposase</fullName>
    </submittedName>
</protein>
<dbReference type="Gene3D" id="3.30.70.1290">
    <property type="entry name" value="Transposase IS200-like"/>
    <property type="match status" value="1"/>
</dbReference>
<dbReference type="PANTHER" id="PTHR36966">
    <property type="entry name" value="REP-ASSOCIATED TYROSINE TRANSPOSASE"/>
    <property type="match status" value="1"/>
</dbReference>
<name>A0ABW5ITX6_9FLAO</name>
<accession>A0ABW5ITX6</accession>
<keyword evidence="3" id="KW-1185">Reference proteome</keyword>
<organism evidence="2 3">
    <name type="scientific">Salinimicrobium flavum</name>
    <dbReference type="NCBI Taxonomy" id="1737065"/>
    <lineage>
        <taxon>Bacteria</taxon>
        <taxon>Pseudomonadati</taxon>
        <taxon>Bacteroidota</taxon>
        <taxon>Flavobacteriia</taxon>
        <taxon>Flavobacteriales</taxon>
        <taxon>Flavobacteriaceae</taxon>
        <taxon>Salinimicrobium</taxon>
    </lineage>
</organism>
<feature type="domain" description="Transposase IS200-like" evidence="1">
    <location>
        <begin position="22"/>
        <end position="197"/>
    </location>
</feature>
<dbReference type="RefSeq" id="WP_380747519.1">
    <property type="nucleotide sequence ID" value="NZ_JBHULT010000005.1"/>
</dbReference>
<dbReference type="InterPro" id="IPR002686">
    <property type="entry name" value="Transposase_17"/>
</dbReference>
<evidence type="ECO:0000313" key="3">
    <source>
        <dbReference type="Proteomes" id="UP001597468"/>
    </source>
</evidence>